<comment type="caution">
    <text evidence="8">The sequence shown here is derived from an EMBL/GenBank/DDBJ whole genome shotgun (WGS) entry which is preliminary data.</text>
</comment>
<dbReference type="OrthoDB" id="9801163at2"/>
<protein>
    <submittedName>
        <fullName evidence="8">ABC transporter permease</fullName>
    </submittedName>
</protein>
<keyword evidence="3 6" id="KW-0812">Transmembrane</keyword>
<feature type="domain" description="ABC transmembrane type-1" evidence="7">
    <location>
        <begin position="18"/>
        <end position="201"/>
    </location>
</feature>
<dbReference type="SUPFAM" id="SSF161098">
    <property type="entry name" value="MetI-like"/>
    <property type="match status" value="1"/>
</dbReference>
<dbReference type="InterPro" id="IPR051204">
    <property type="entry name" value="ABC_transp_perm/SBD"/>
</dbReference>
<dbReference type="EMBL" id="VAWA01000019">
    <property type="protein sequence ID" value="TLP72828.1"/>
    <property type="molecule type" value="Genomic_DNA"/>
</dbReference>
<gene>
    <name evidence="8" type="ORF">FEF27_11425</name>
</gene>
<feature type="transmembrane region" description="Helical" evidence="6">
    <location>
        <begin position="178"/>
        <end position="201"/>
    </location>
</feature>
<accession>A0A5R9A2K0</accession>
<evidence type="ECO:0000259" key="7">
    <source>
        <dbReference type="PROSITE" id="PS50928"/>
    </source>
</evidence>
<dbReference type="Pfam" id="PF00528">
    <property type="entry name" value="BPD_transp_1"/>
    <property type="match status" value="1"/>
</dbReference>
<organism evidence="8 9">
    <name type="scientific">Nesterenkonia sphaerica</name>
    <dbReference type="NCBI Taxonomy" id="1804988"/>
    <lineage>
        <taxon>Bacteria</taxon>
        <taxon>Bacillati</taxon>
        <taxon>Actinomycetota</taxon>
        <taxon>Actinomycetes</taxon>
        <taxon>Micrococcales</taxon>
        <taxon>Micrococcaceae</taxon>
        <taxon>Nesterenkonia</taxon>
    </lineage>
</organism>
<dbReference type="CDD" id="cd06261">
    <property type="entry name" value="TM_PBP2"/>
    <property type="match status" value="1"/>
</dbReference>
<dbReference type="Proteomes" id="UP000306544">
    <property type="component" value="Unassembled WGS sequence"/>
</dbReference>
<dbReference type="AlphaFoldDB" id="A0A5R9A2K0"/>
<evidence type="ECO:0000256" key="5">
    <source>
        <dbReference type="ARBA" id="ARBA00023136"/>
    </source>
</evidence>
<evidence type="ECO:0000256" key="2">
    <source>
        <dbReference type="ARBA" id="ARBA00022448"/>
    </source>
</evidence>
<evidence type="ECO:0000313" key="9">
    <source>
        <dbReference type="Proteomes" id="UP000306544"/>
    </source>
</evidence>
<sequence length="214" mass="22439">MSFLEFLETRSSDMVELGLEHAGVVALSVLLATIIGVTLGIATYQNARARGTVLAVTGAILTIPSFALFILLLGPLGLGWPPTVVALTLYGLMPVVRNTITGLRGVDPAVLEAAKGMGLSRRQRLLRIELPLAWPVIITGIRVTTLVLLGITAIAAIINGPGYGDLIFTGLARVGTPVAVNLVLAGALGVMILAVLFDLLFYTARKLTTSKGIQ</sequence>
<dbReference type="InterPro" id="IPR035906">
    <property type="entry name" value="MetI-like_sf"/>
</dbReference>
<comment type="similarity">
    <text evidence="6">Belongs to the binding-protein-dependent transport system permease family.</text>
</comment>
<keyword evidence="4 6" id="KW-1133">Transmembrane helix</keyword>
<feature type="transmembrane region" description="Helical" evidence="6">
    <location>
        <begin position="22"/>
        <end position="41"/>
    </location>
</feature>
<name>A0A5R9A2K0_9MICC</name>
<feature type="transmembrane region" description="Helical" evidence="6">
    <location>
        <begin position="53"/>
        <end position="73"/>
    </location>
</feature>
<proteinExistence type="inferred from homology"/>
<keyword evidence="5 6" id="KW-0472">Membrane</keyword>
<evidence type="ECO:0000256" key="4">
    <source>
        <dbReference type="ARBA" id="ARBA00022989"/>
    </source>
</evidence>
<dbReference type="Gene3D" id="1.10.3720.10">
    <property type="entry name" value="MetI-like"/>
    <property type="match status" value="1"/>
</dbReference>
<keyword evidence="2 6" id="KW-0813">Transport</keyword>
<evidence type="ECO:0000313" key="8">
    <source>
        <dbReference type="EMBL" id="TLP72828.1"/>
    </source>
</evidence>
<dbReference type="GO" id="GO:0031460">
    <property type="term" value="P:glycine betaine transport"/>
    <property type="evidence" value="ECO:0007669"/>
    <property type="project" value="TreeGrafter"/>
</dbReference>
<dbReference type="GO" id="GO:0055085">
    <property type="term" value="P:transmembrane transport"/>
    <property type="evidence" value="ECO:0007669"/>
    <property type="project" value="InterPro"/>
</dbReference>
<dbReference type="GO" id="GO:0005886">
    <property type="term" value="C:plasma membrane"/>
    <property type="evidence" value="ECO:0007669"/>
    <property type="project" value="UniProtKB-SubCell"/>
</dbReference>
<dbReference type="PANTHER" id="PTHR30177:SF4">
    <property type="entry name" value="OSMOPROTECTANT IMPORT PERMEASE PROTEIN OSMW"/>
    <property type="match status" value="1"/>
</dbReference>
<evidence type="ECO:0000256" key="6">
    <source>
        <dbReference type="RuleBase" id="RU363032"/>
    </source>
</evidence>
<dbReference type="PANTHER" id="PTHR30177">
    <property type="entry name" value="GLYCINE BETAINE/L-PROLINE TRANSPORT SYSTEM PERMEASE PROTEIN PROW"/>
    <property type="match status" value="1"/>
</dbReference>
<evidence type="ECO:0000256" key="3">
    <source>
        <dbReference type="ARBA" id="ARBA00022692"/>
    </source>
</evidence>
<evidence type="ECO:0000256" key="1">
    <source>
        <dbReference type="ARBA" id="ARBA00004141"/>
    </source>
</evidence>
<comment type="subcellular location">
    <subcellularLocation>
        <location evidence="6">Cell membrane</location>
        <topology evidence="6">Multi-pass membrane protein</topology>
    </subcellularLocation>
    <subcellularLocation>
        <location evidence="1">Membrane</location>
        <topology evidence="1">Multi-pass membrane protein</topology>
    </subcellularLocation>
</comment>
<feature type="transmembrane region" description="Helical" evidence="6">
    <location>
        <begin position="79"/>
        <end position="96"/>
    </location>
</feature>
<reference evidence="8 9" key="1">
    <citation type="submission" date="2019-05" db="EMBL/GenBank/DDBJ databases">
        <title>Nesterenkonia sp. GY239, isolated from the Southern Atlantic Ocean.</title>
        <authorList>
            <person name="Zhang G."/>
        </authorList>
    </citation>
    <scope>NUCLEOTIDE SEQUENCE [LARGE SCALE GENOMIC DNA]</scope>
    <source>
        <strain evidence="8 9">GY239</strain>
    </source>
</reference>
<feature type="transmembrane region" description="Helical" evidence="6">
    <location>
        <begin position="132"/>
        <end position="158"/>
    </location>
</feature>
<keyword evidence="9" id="KW-1185">Reference proteome</keyword>
<dbReference type="PROSITE" id="PS50928">
    <property type="entry name" value="ABC_TM1"/>
    <property type="match status" value="1"/>
</dbReference>
<dbReference type="RefSeq" id="WP_138171023.1">
    <property type="nucleotide sequence ID" value="NZ_VAWA01000019.1"/>
</dbReference>
<dbReference type="InterPro" id="IPR000515">
    <property type="entry name" value="MetI-like"/>
</dbReference>